<dbReference type="OrthoDB" id="9801656at2"/>
<name>I7ZBX4_9GAMM</name>
<evidence type="ECO:0000259" key="1">
    <source>
        <dbReference type="PROSITE" id="PS51186"/>
    </source>
</evidence>
<dbReference type="InterPro" id="IPR016181">
    <property type="entry name" value="Acyl_CoA_acyltransferase"/>
</dbReference>
<evidence type="ECO:0000313" key="3">
    <source>
        <dbReference type="Proteomes" id="UP000003704"/>
    </source>
</evidence>
<dbReference type="RefSeq" id="WP_007185907.1">
    <property type="nucleotide sequence ID" value="NZ_AKGD01000002.1"/>
</dbReference>
<dbReference type="PANTHER" id="PTHR43792:SF1">
    <property type="entry name" value="N-ACETYLTRANSFERASE DOMAIN-CONTAINING PROTEIN"/>
    <property type="match status" value="1"/>
</dbReference>
<organism evidence="2 3">
    <name type="scientific">Hydrocarboniphaga effusa AP103</name>
    <dbReference type="NCBI Taxonomy" id="1172194"/>
    <lineage>
        <taxon>Bacteria</taxon>
        <taxon>Pseudomonadati</taxon>
        <taxon>Pseudomonadota</taxon>
        <taxon>Gammaproteobacteria</taxon>
        <taxon>Nevskiales</taxon>
        <taxon>Nevskiaceae</taxon>
        <taxon>Hydrocarboniphaga</taxon>
    </lineage>
</organism>
<dbReference type="PATRIC" id="fig|1172194.4.peg.2873"/>
<dbReference type="Pfam" id="PF13302">
    <property type="entry name" value="Acetyltransf_3"/>
    <property type="match status" value="1"/>
</dbReference>
<dbReference type="GO" id="GO:0016747">
    <property type="term" value="F:acyltransferase activity, transferring groups other than amino-acyl groups"/>
    <property type="evidence" value="ECO:0007669"/>
    <property type="project" value="InterPro"/>
</dbReference>
<reference evidence="2 3" key="1">
    <citation type="journal article" date="2012" name="J. Bacteriol.">
        <title>Genome Sequence of n-Alkane-Degrading Hydrocarboniphaga effusa Strain AP103T (ATCC BAA-332T).</title>
        <authorList>
            <person name="Chang H.K."/>
            <person name="Zylstra G.J."/>
            <person name="Chae J.C."/>
        </authorList>
    </citation>
    <scope>NUCLEOTIDE SEQUENCE [LARGE SCALE GENOMIC DNA]</scope>
    <source>
        <strain evidence="2 3">AP103</strain>
    </source>
</reference>
<dbReference type="EMBL" id="AKGD01000002">
    <property type="protein sequence ID" value="EIT69384.1"/>
    <property type="molecule type" value="Genomic_DNA"/>
</dbReference>
<dbReference type="Proteomes" id="UP000003704">
    <property type="component" value="Unassembled WGS sequence"/>
</dbReference>
<accession>I7ZBX4</accession>
<protein>
    <recommendedName>
        <fullName evidence="1">N-acetyltransferase domain-containing protein</fullName>
    </recommendedName>
</protein>
<sequence length="183" mass="20846">MKNPADIIETERLALRRFTRDDLLWLTELNADPEVMRYIDGPMSPEATKDMLEGRILRYYDEHPGLGMWVTVERGSGRIVGSHLLNHIRGEAPIQVGYRLFKSAWGKGYATEMSVALLEYGFTQLKLPTIVAITDLDNTRSQQVLLKSGLHRNGERRFAAYSNGAPLAWFERAAADWLAERRP</sequence>
<feature type="domain" description="N-acetyltransferase" evidence="1">
    <location>
        <begin position="13"/>
        <end position="176"/>
    </location>
</feature>
<evidence type="ECO:0000313" key="2">
    <source>
        <dbReference type="EMBL" id="EIT69384.1"/>
    </source>
</evidence>
<dbReference type="Gene3D" id="3.40.630.30">
    <property type="match status" value="1"/>
</dbReference>
<dbReference type="STRING" id="1172194.WQQ_29660"/>
<dbReference type="SUPFAM" id="SSF55729">
    <property type="entry name" value="Acyl-CoA N-acyltransferases (Nat)"/>
    <property type="match status" value="1"/>
</dbReference>
<dbReference type="PROSITE" id="PS51186">
    <property type="entry name" value="GNAT"/>
    <property type="match status" value="1"/>
</dbReference>
<dbReference type="InterPro" id="IPR000182">
    <property type="entry name" value="GNAT_dom"/>
</dbReference>
<dbReference type="AlphaFoldDB" id="I7ZBX4"/>
<proteinExistence type="predicted"/>
<comment type="caution">
    <text evidence="2">The sequence shown here is derived from an EMBL/GenBank/DDBJ whole genome shotgun (WGS) entry which is preliminary data.</text>
</comment>
<gene>
    <name evidence="2" type="ORF">WQQ_29660</name>
</gene>
<dbReference type="InterPro" id="IPR051531">
    <property type="entry name" value="N-acetyltransferase"/>
</dbReference>
<dbReference type="PANTHER" id="PTHR43792">
    <property type="entry name" value="GNAT FAMILY, PUTATIVE (AFU_ORTHOLOGUE AFUA_3G00765)-RELATED-RELATED"/>
    <property type="match status" value="1"/>
</dbReference>
<keyword evidence="3" id="KW-1185">Reference proteome</keyword>